<dbReference type="AlphaFoldDB" id="A0A1Q2CVU6"/>
<evidence type="ECO:0000259" key="6">
    <source>
        <dbReference type="Pfam" id="PF02656"/>
    </source>
</evidence>
<dbReference type="EMBL" id="CP019607">
    <property type="protein sequence ID" value="AQP50235.1"/>
    <property type="molecule type" value="Genomic_DNA"/>
</dbReference>
<dbReference type="Pfam" id="PF02656">
    <property type="entry name" value="DUF202"/>
    <property type="match status" value="1"/>
</dbReference>
<evidence type="ECO:0000256" key="1">
    <source>
        <dbReference type="ARBA" id="ARBA00004127"/>
    </source>
</evidence>
<evidence type="ECO:0000256" key="4">
    <source>
        <dbReference type="ARBA" id="ARBA00023136"/>
    </source>
</evidence>
<keyword evidence="2 5" id="KW-0812">Transmembrane</keyword>
<organism evidence="7 8">
    <name type="scientific">Tessaracoccus flavescens</name>
    <dbReference type="NCBI Taxonomy" id="399497"/>
    <lineage>
        <taxon>Bacteria</taxon>
        <taxon>Bacillati</taxon>
        <taxon>Actinomycetota</taxon>
        <taxon>Actinomycetes</taxon>
        <taxon>Propionibacteriales</taxon>
        <taxon>Propionibacteriaceae</taxon>
        <taxon>Tessaracoccus</taxon>
    </lineage>
</organism>
<feature type="transmembrane region" description="Helical" evidence="5">
    <location>
        <begin position="42"/>
        <end position="63"/>
    </location>
</feature>
<feature type="domain" description="DUF202" evidence="6">
    <location>
        <begin position="7"/>
        <end position="72"/>
    </location>
</feature>
<keyword evidence="4 5" id="KW-0472">Membrane</keyword>
<comment type="subcellular location">
    <subcellularLocation>
        <location evidence="1">Endomembrane system</location>
        <topology evidence="1">Multi-pass membrane protein</topology>
    </subcellularLocation>
</comment>
<dbReference type="KEGG" id="tfa:BW733_04700"/>
<keyword evidence="8" id="KW-1185">Reference proteome</keyword>
<name>A0A1Q2CVU6_9ACTN</name>
<evidence type="ECO:0000313" key="7">
    <source>
        <dbReference type="EMBL" id="AQP50235.1"/>
    </source>
</evidence>
<evidence type="ECO:0000313" key="8">
    <source>
        <dbReference type="Proteomes" id="UP000188235"/>
    </source>
</evidence>
<gene>
    <name evidence="7" type="ORF">BW733_04700</name>
</gene>
<proteinExistence type="predicted"/>
<evidence type="ECO:0000256" key="3">
    <source>
        <dbReference type="ARBA" id="ARBA00022989"/>
    </source>
</evidence>
<dbReference type="RefSeq" id="WP_077348331.1">
    <property type="nucleotide sequence ID" value="NZ_CP019607.1"/>
</dbReference>
<sequence>MSDHPFDPGLQPERTRLAWQRTAISIAVGALVYARIEAGVLGLASWACAVIGAVAGIGIGYWSKQRYRYTHRCLNTGRVALPDGLLPLVVAVVVFAAGLLAVVAALLRATGDNPPI</sequence>
<evidence type="ECO:0000256" key="2">
    <source>
        <dbReference type="ARBA" id="ARBA00022692"/>
    </source>
</evidence>
<dbReference type="Proteomes" id="UP000188235">
    <property type="component" value="Chromosome"/>
</dbReference>
<evidence type="ECO:0000256" key="5">
    <source>
        <dbReference type="SAM" id="Phobius"/>
    </source>
</evidence>
<reference evidence="7 8" key="1">
    <citation type="journal article" date="2008" name="Int. J. Syst. Evol. Microbiol.">
        <title>Tessaracoccus flavescens sp. nov., isolated from marine sediment.</title>
        <authorList>
            <person name="Lee D.W."/>
            <person name="Lee S.D."/>
        </authorList>
    </citation>
    <scope>NUCLEOTIDE SEQUENCE [LARGE SCALE GENOMIC DNA]</scope>
    <source>
        <strain evidence="7 8">SST-39T</strain>
    </source>
</reference>
<dbReference type="InterPro" id="IPR003807">
    <property type="entry name" value="DUF202"/>
</dbReference>
<dbReference type="OrthoDB" id="3701077at2"/>
<feature type="transmembrane region" description="Helical" evidence="5">
    <location>
        <begin position="84"/>
        <end position="107"/>
    </location>
</feature>
<dbReference type="STRING" id="399497.BW733_04700"/>
<dbReference type="GO" id="GO:0012505">
    <property type="term" value="C:endomembrane system"/>
    <property type="evidence" value="ECO:0007669"/>
    <property type="project" value="UniProtKB-SubCell"/>
</dbReference>
<keyword evidence="3 5" id="KW-1133">Transmembrane helix</keyword>
<protein>
    <recommendedName>
        <fullName evidence="6">DUF202 domain-containing protein</fullName>
    </recommendedName>
</protein>
<accession>A0A1Q2CVU6</accession>